<evidence type="ECO:0000313" key="2">
    <source>
        <dbReference type="Proteomes" id="UP001165122"/>
    </source>
</evidence>
<gene>
    <name evidence="1" type="ORF">TrLO_g12809</name>
</gene>
<reference evidence="2" key="1">
    <citation type="journal article" date="2023" name="Commun. Biol.">
        <title>Genome analysis of Parmales, the sister group of diatoms, reveals the evolutionary specialization of diatoms from phago-mixotrophs to photoautotrophs.</title>
        <authorList>
            <person name="Ban H."/>
            <person name="Sato S."/>
            <person name="Yoshikawa S."/>
            <person name="Yamada K."/>
            <person name="Nakamura Y."/>
            <person name="Ichinomiya M."/>
            <person name="Sato N."/>
            <person name="Blanc-Mathieu R."/>
            <person name="Endo H."/>
            <person name="Kuwata A."/>
            <person name="Ogata H."/>
        </authorList>
    </citation>
    <scope>NUCLEOTIDE SEQUENCE [LARGE SCALE GENOMIC DNA]</scope>
    <source>
        <strain evidence="2">NIES 3700</strain>
    </source>
</reference>
<comment type="caution">
    <text evidence="1">The sequence shown here is derived from an EMBL/GenBank/DDBJ whole genome shotgun (WGS) entry which is preliminary data.</text>
</comment>
<organism evidence="1 2">
    <name type="scientific">Triparma laevis f. longispina</name>
    <dbReference type="NCBI Taxonomy" id="1714387"/>
    <lineage>
        <taxon>Eukaryota</taxon>
        <taxon>Sar</taxon>
        <taxon>Stramenopiles</taxon>
        <taxon>Ochrophyta</taxon>
        <taxon>Bolidophyceae</taxon>
        <taxon>Parmales</taxon>
        <taxon>Triparmaceae</taxon>
        <taxon>Triparma</taxon>
    </lineage>
</organism>
<sequence>MMGYGVSLGLAVVGLAMFFRNSDPSFDRSLFWRPRSGKQHKRDCWKDEHMWKKIVLNKEEERWLMVKRQHPIYLPFDEVTPWICEHLVEKYEDKSVERPEWMNAATSSNFIKRIAVLYRYHGKDENEVDEASEAVRSERFGP</sequence>
<dbReference type="AlphaFoldDB" id="A0A9W7DTD2"/>
<name>A0A9W7DTD2_9STRA</name>
<proteinExistence type="predicted"/>
<evidence type="ECO:0000313" key="1">
    <source>
        <dbReference type="EMBL" id="GMH54137.1"/>
    </source>
</evidence>
<accession>A0A9W7DTD2</accession>
<dbReference type="EMBL" id="BRXW01000431">
    <property type="protein sequence ID" value="GMH54137.1"/>
    <property type="molecule type" value="Genomic_DNA"/>
</dbReference>
<keyword evidence="2" id="KW-1185">Reference proteome</keyword>
<dbReference type="Proteomes" id="UP001165122">
    <property type="component" value="Unassembled WGS sequence"/>
</dbReference>
<protein>
    <submittedName>
        <fullName evidence="1">Uncharacterized protein</fullName>
    </submittedName>
</protein>